<evidence type="ECO:0000313" key="3">
    <source>
        <dbReference type="EMBL" id="EDO8684733.1"/>
    </source>
</evidence>
<dbReference type="PANTHER" id="PTHR41786:SF1">
    <property type="entry name" value="6-HYDROXYMETHYLPTERIN DIPHOSPHOKINASE MPTE-LIKE DOMAIN-CONTAINING PROTEIN"/>
    <property type="match status" value="1"/>
</dbReference>
<evidence type="ECO:0000259" key="2">
    <source>
        <dbReference type="Pfam" id="PF01973"/>
    </source>
</evidence>
<dbReference type="AlphaFoldDB" id="A0A6C7YN55"/>
<gene>
    <name evidence="3" type="ORF">GSF94_08685</name>
</gene>
<dbReference type="PANTHER" id="PTHR41786">
    <property type="entry name" value="MOTILITY ACCESSORY FACTOR MAF"/>
    <property type="match status" value="1"/>
</dbReference>
<reference evidence="3" key="1">
    <citation type="submission" date="2019-12" db="EMBL/GenBank/DDBJ databases">
        <authorList>
            <consortium name="PulseNet: The National Subtyping Network for Foodborne Disease Surveillance"/>
            <person name="Tarr C.L."/>
            <person name="Trees E."/>
            <person name="Katz L.S."/>
            <person name="Carleton-Romer H.A."/>
            <person name="Stroika S."/>
            <person name="Kucerova Z."/>
            <person name="Roache K.F."/>
            <person name="Sabol A.L."/>
            <person name="Besser J."/>
            <person name="Gerner-Smidt P."/>
        </authorList>
    </citation>
    <scope>NUCLEOTIDE SEQUENCE</scope>
    <source>
        <strain evidence="3">PNUSAC014571</strain>
    </source>
</reference>
<evidence type="ECO:0000256" key="1">
    <source>
        <dbReference type="SAM" id="Coils"/>
    </source>
</evidence>
<sequence length="649" mass="76363">MGLMMIFTPTQKELFNKNIESLSNILLKESLKEIKSSKFELILGKDNLDINLKDTSDNTFLYENVIDELNTMLNTYNDKYLLYPVLYFYGFGNGILFKALLQNKNHQHIVVFEKDIEIIWIMFHILDFSSELQSARLMVLNTNKPEIQDYNELCSSKPFFQFSRIYFLELMSHYYERFHEDVLELNKKLVQDFKDSILSHGNDPLDALQGIEQFVYNLPQMITHPSYKELLSKRKGISDTAIIVSTGPSLTKQLPLLKKYASKATIFCADSSYPILAKHNIKPDYVLSLERIPLTSEFFNNDFGEFDKDILFVLKSYVHPHTTKYLQKNNRNFMLVSTYASFINYLKLDDFGYFNMGFSVANMNFLLAIHLKHKNIVLIGQDLAYAKDGLSHTKDYSNLDKHEGHFQRDKNKYTTQAYGDNGKVESSFVWTLFRHNFEQDVANAKKNYYITTYNCTEGGARIEGTIEKPFLWACENLLDKDLNKPFEKLEPLSLNKQNEFLLKAYYKVYQSIKHCRDFSKILSNDFNNIQNIYLNLNKKENDLNLAIRKIDEFKNKLENIKQMQDLYEILSTLLIQFELNLARIYVLNPKTKEDAFNKSILWIKEHLEFMELVYGHIKAQENALIKNILPLEEKLKERKLDKWMERVRR</sequence>
<accession>A0A6C7YN55</accession>
<organism evidence="3">
    <name type="scientific">Campylobacter jejuni</name>
    <dbReference type="NCBI Taxonomy" id="197"/>
    <lineage>
        <taxon>Bacteria</taxon>
        <taxon>Pseudomonadati</taxon>
        <taxon>Campylobacterota</taxon>
        <taxon>Epsilonproteobacteria</taxon>
        <taxon>Campylobacterales</taxon>
        <taxon>Campylobacteraceae</taxon>
        <taxon>Campylobacter</taxon>
    </lineage>
</organism>
<protein>
    <submittedName>
        <fullName evidence="3">DUF115 domain-containing protein</fullName>
    </submittedName>
</protein>
<dbReference type="InterPro" id="IPR002826">
    <property type="entry name" value="MptE-like"/>
</dbReference>
<feature type="coiled-coil region" evidence="1">
    <location>
        <begin position="536"/>
        <end position="563"/>
    </location>
</feature>
<feature type="domain" description="6-hydroxymethylpterin diphosphokinase MptE-like" evidence="2">
    <location>
        <begin position="213"/>
        <end position="387"/>
    </location>
</feature>
<keyword evidence="1" id="KW-0175">Coiled coil</keyword>
<dbReference type="Pfam" id="PF01973">
    <property type="entry name" value="MptE-like"/>
    <property type="match status" value="1"/>
</dbReference>
<name>A0A6C7YN55_CAMJU</name>
<proteinExistence type="predicted"/>
<dbReference type="EMBL" id="AANHYV010000016">
    <property type="protein sequence ID" value="EDO8684733.1"/>
    <property type="molecule type" value="Genomic_DNA"/>
</dbReference>
<comment type="caution">
    <text evidence="3">The sequence shown here is derived from an EMBL/GenBank/DDBJ whole genome shotgun (WGS) entry which is preliminary data.</text>
</comment>